<dbReference type="InterPro" id="IPR035396">
    <property type="entry name" value="Bac_rhamnosid6H"/>
</dbReference>
<evidence type="ECO:0000313" key="3">
    <source>
        <dbReference type="EMBL" id="HIU30163.1"/>
    </source>
</evidence>
<evidence type="ECO:0008006" key="5">
    <source>
        <dbReference type="Google" id="ProtNLM"/>
    </source>
</evidence>
<reference evidence="3" key="1">
    <citation type="submission" date="2020-10" db="EMBL/GenBank/DDBJ databases">
        <authorList>
            <person name="Gilroy R."/>
        </authorList>
    </citation>
    <scope>NUCLEOTIDE SEQUENCE</scope>
    <source>
        <strain evidence="3">CHK195-4489</strain>
    </source>
</reference>
<dbReference type="InterPro" id="IPR012341">
    <property type="entry name" value="6hp_glycosidase-like_sf"/>
</dbReference>
<protein>
    <recommendedName>
        <fullName evidence="5">Alpha-L-rhamnosidase</fullName>
    </recommendedName>
</protein>
<comment type="caution">
    <text evidence="3">The sequence shown here is derived from an EMBL/GenBank/DDBJ whole genome shotgun (WGS) entry which is preliminary data.</text>
</comment>
<proteinExistence type="predicted"/>
<accession>A0A9D1I8D0</accession>
<evidence type="ECO:0000313" key="4">
    <source>
        <dbReference type="Proteomes" id="UP000824089"/>
    </source>
</evidence>
<dbReference type="PANTHER" id="PTHR34987:SF4">
    <property type="entry name" value="ALPHA-L-RHAMNOSIDASE C-TERMINAL DOMAIN-CONTAINING PROTEIN"/>
    <property type="match status" value="1"/>
</dbReference>
<evidence type="ECO:0000259" key="1">
    <source>
        <dbReference type="Pfam" id="PF17389"/>
    </source>
</evidence>
<dbReference type="AlphaFoldDB" id="A0A9D1I8D0"/>
<dbReference type="GO" id="GO:0005975">
    <property type="term" value="P:carbohydrate metabolic process"/>
    <property type="evidence" value="ECO:0007669"/>
    <property type="project" value="InterPro"/>
</dbReference>
<name>A0A9D1I8D0_9CLOT</name>
<dbReference type="Gene3D" id="1.50.10.10">
    <property type="match status" value="1"/>
</dbReference>
<gene>
    <name evidence="3" type="ORF">IAD50_07710</name>
</gene>
<dbReference type="SUPFAM" id="SSF48208">
    <property type="entry name" value="Six-hairpin glycosidases"/>
    <property type="match status" value="1"/>
</dbReference>
<sequence length="492" mass="56416">MDFLEQAKGLMPALHERWVFPEEQTKPGLRYMGKGDSFTLDFGTHLVGYFQIRFETDREPDSPLKIIFRFAEVPCELEIDVDQKNYRGSLSSTWFQQETVNMDNPTELLCLHRRYSFRYVQVIFPGNTHYQVRYVNSACRAVSSADEAAVLPLPREFAAKDPLLAEIDEISVRTLRDCMQAVFEDGPKRDRRLWLGDLFLQAKANYVTFKKNSLVLRCLYLFAGLPHSDGCMSSAVYCEPTLSGQAWILHDYAMLFIGTLADYYEETGDLNVLKELWPTAFHQAEIVANSLNEEGHVPENLYFIDWCESLDKSAAAQGLSIAMMKRGVWLAELLGAENELKQLKCWIARLSAGARDFYDKDLRIFRGRSGQISVASQMWMILAGVLDLQENNRVLDAMADCSDAVSTVTPYAMHFYVEALIACGRMQEAIHLVKRYWGGMARQQADCFWEVYVPDNPEASPYGDKRINSYCHAWSCTPTYFIRRFFVPFLQD</sequence>
<evidence type="ECO:0000259" key="2">
    <source>
        <dbReference type="Pfam" id="PF21104"/>
    </source>
</evidence>
<dbReference type="Pfam" id="PF21104">
    <property type="entry name" value="Glyco_hydro_78_N"/>
    <property type="match status" value="1"/>
</dbReference>
<feature type="domain" description="Alpha-L-rhamnosidase six-hairpin glycosidase" evidence="1">
    <location>
        <begin position="157"/>
        <end position="482"/>
    </location>
</feature>
<dbReference type="EMBL" id="DVMM01000166">
    <property type="protein sequence ID" value="HIU30163.1"/>
    <property type="molecule type" value="Genomic_DNA"/>
</dbReference>
<dbReference type="InterPro" id="IPR008928">
    <property type="entry name" value="6-hairpin_glycosidase_sf"/>
</dbReference>
<organism evidence="3 4">
    <name type="scientific">Candidatus Egerieisoma faecipullorum</name>
    <dbReference type="NCBI Taxonomy" id="2840963"/>
    <lineage>
        <taxon>Bacteria</taxon>
        <taxon>Bacillati</taxon>
        <taxon>Bacillota</taxon>
        <taxon>Clostridia</taxon>
        <taxon>Eubacteriales</taxon>
        <taxon>Clostridiaceae</taxon>
        <taxon>Clostridiaceae incertae sedis</taxon>
        <taxon>Candidatus Egerieisoma</taxon>
    </lineage>
</organism>
<dbReference type="InterPro" id="IPR049164">
    <property type="entry name" value="Glyco_hydro_78_N"/>
</dbReference>
<dbReference type="Pfam" id="PF17389">
    <property type="entry name" value="Bac_rhamnosid6H"/>
    <property type="match status" value="1"/>
</dbReference>
<reference evidence="3" key="2">
    <citation type="journal article" date="2021" name="PeerJ">
        <title>Extensive microbial diversity within the chicken gut microbiome revealed by metagenomics and culture.</title>
        <authorList>
            <person name="Gilroy R."/>
            <person name="Ravi A."/>
            <person name="Getino M."/>
            <person name="Pursley I."/>
            <person name="Horton D.L."/>
            <person name="Alikhan N.F."/>
            <person name="Baker D."/>
            <person name="Gharbi K."/>
            <person name="Hall N."/>
            <person name="Watson M."/>
            <person name="Adriaenssens E.M."/>
            <person name="Foster-Nyarko E."/>
            <person name="Jarju S."/>
            <person name="Secka A."/>
            <person name="Antonio M."/>
            <person name="Oren A."/>
            <person name="Chaudhuri R.R."/>
            <person name="La Ragione R."/>
            <person name="Hildebrand F."/>
            <person name="Pallen M.J."/>
        </authorList>
    </citation>
    <scope>NUCLEOTIDE SEQUENCE</scope>
    <source>
        <strain evidence="3">CHK195-4489</strain>
    </source>
</reference>
<dbReference type="Proteomes" id="UP000824089">
    <property type="component" value="Unassembled WGS sequence"/>
</dbReference>
<feature type="domain" description="Glycosyl hydrolase family 78 alpha-rhamnosidase N-terminal" evidence="2">
    <location>
        <begin position="31"/>
        <end position="141"/>
    </location>
</feature>
<dbReference type="PANTHER" id="PTHR34987">
    <property type="entry name" value="C, PUTATIVE (AFU_ORTHOLOGUE AFUA_3G02880)-RELATED"/>
    <property type="match status" value="1"/>
</dbReference>